<evidence type="ECO:0000256" key="1">
    <source>
        <dbReference type="SAM" id="MobiDB-lite"/>
    </source>
</evidence>
<dbReference type="OMA" id="CIREYMT"/>
<sequence length="382" mass="42217">MDIPDDLASAMRKSWSESLDPSSLHPMTDSPIGTPGGTPKASIGGSTASGTSSPVDYQLLKHHYAISDDGRKPSLQEGLRDVLEELEFSKQPRPQAVRRGSIEDASKLRQWLNPRSSFSGASSNEPPGVTLLQSKCWVTVVETPEDLPLILVLNHSIKASCSRFKLYVLYMGELSDVGAELSMHGVEVIRVEDISPILIHPSGNATRASPDSARWCKLAPFLSLTNSFDLICYLSPRSVVLANIDELLESQAVADEIDNETCVLLSNSMERSPTTVVLRPNEGVEACIREYMTVYVNAGYNDKWNKLQTITDLEVLKELFQDSWGVVAAEYCHAGRGPIPSHTRVVEVGARKPWLVQSNDDVTKLWNNIWRVLNNQTQAHYT</sequence>
<feature type="region of interest" description="Disordered" evidence="1">
    <location>
        <begin position="1"/>
        <end position="54"/>
    </location>
</feature>
<evidence type="ECO:0000313" key="3">
    <source>
        <dbReference type="Proteomes" id="UP000190831"/>
    </source>
</evidence>
<dbReference type="OrthoDB" id="2014201at2759"/>
<accession>A0A1G4MH57</accession>
<evidence type="ECO:0000313" key="2">
    <source>
        <dbReference type="EMBL" id="SCW03198.1"/>
    </source>
</evidence>
<gene>
    <name evidence="2" type="ORF">LAFE_0G05160G</name>
</gene>
<protein>
    <submittedName>
        <fullName evidence="2">LAFE_0G05160g1_1</fullName>
    </submittedName>
</protein>
<feature type="compositionally biased region" description="Low complexity" evidence="1">
    <location>
        <begin position="41"/>
        <end position="53"/>
    </location>
</feature>
<reference evidence="2 3" key="1">
    <citation type="submission" date="2016-03" db="EMBL/GenBank/DDBJ databases">
        <authorList>
            <person name="Devillers H."/>
        </authorList>
    </citation>
    <scope>NUCLEOTIDE SEQUENCE [LARGE SCALE GENOMIC DNA]</scope>
    <source>
        <strain evidence="2">CBS 6772</strain>
    </source>
</reference>
<dbReference type="Gene3D" id="3.90.550.10">
    <property type="entry name" value="Spore Coat Polysaccharide Biosynthesis Protein SpsA, Chain A"/>
    <property type="match status" value="1"/>
</dbReference>
<name>A0A1G4MH57_LACFM</name>
<keyword evidence="3" id="KW-1185">Reference proteome</keyword>
<organism evidence="2 3">
    <name type="scientific">Lachancea fermentati</name>
    <name type="common">Zygosaccharomyces fermentati</name>
    <dbReference type="NCBI Taxonomy" id="4955"/>
    <lineage>
        <taxon>Eukaryota</taxon>
        <taxon>Fungi</taxon>
        <taxon>Dikarya</taxon>
        <taxon>Ascomycota</taxon>
        <taxon>Saccharomycotina</taxon>
        <taxon>Saccharomycetes</taxon>
        <taxon>Saccharomycetales</taxon>
        <taxon>Saccharomycetaceae</taxon>
        <taxon>Lachancea</taxon>
    </lineage>
</organism>
<proteinExistence type="predicted"/>
<dbReference type="AlphaFoldDB" id="A0A1G4MH57"/>
<dbReference type="EMBL" id="LT598486">
    <property type="protein sequence ID" value="SCW03198.1"/>
    <property type="molecule type" value="Genomic_DNA"/>
</dbReference>
<dbReference type="SUPFAM" id="SSF53448">
    <property type="entry name" value="Nucleotide-diphospho-sugar transferases"/>
    <property type="match status" value="1"/>
</dbReference>
<dbReference type="Proteomes" id="UP000190831">
    <property type="component" value="Chromosome G"/>
</dbReference>
<dbReference type="InterPro" id="IPR029044">
    <property type="entry name" value="Nucleotide-diphossugar_trans"/>
</dbReference>